<feature type="region of interest" description="Disordered" evidence="1">
    <location>
        <begin position="1"/>
        <end position="159"/>
    </location>
</feature>
<protein>
    <submittedName>
        <fullName evidence="2">Uncharacterized protein</fullName>
    </submittedName>
</protein>
<evidence type="ECO:0000313" key="2">
    <source>
        <dbReference type="EMBL" id="KPP76617.1"/>
    </source>
</evidence>
<comment type="caution">
    <text evidence="2">The sequence shown here is derived from an EMBL/GenBank/DDBJ whole genome shotgun (WGS) entry which is preliminary data.</text>
</comment>
<evidence type="ECO:0000256" key="1">
    <source>
        <dbReference type="SAM" id="MobiDB-lite"/>
    </source>
</evidence>
<evidence type="ECO:0000313" key="3">
    <source>
        <dbReference type="Proteomes" id="UP000034805"/>
    </source>
</evidence>
<gene>
    <name evidence="2" type="ORF">Z043_104024</name>
</gene>
<dbReference type="AlphaFoldDB" id="A0A0N8K233"/>
<feature type="compositionally biased region" description="Low complexity" evidence="1">
    <location>
        <begin position="222"/>
        <end position="238"/>
    </location>
</feature>
<proteinExistence type="predicted"/>
<dbReference type="EMBL" id="JARO02001046">
    <property type="protein sequence ID" value="KPP76617.1"/>
    <property type="molecule type" value="Genomic_DNA"/>
</dbReference>
<name>A0A0N8K233_SCLFO</name>
<reference evidence="2 3" key="1">
    <citation type="submission" date="2015-08" db="EMBL/GenBank/DDBJ databases">
        <title>The genome of the Asian arowana (Scleropages formosus).</title>
        <authorList>
            <person name="Tan M.H."/>
            <person name="Gan H.M."/>
            <person name="Croft L.J."/>
            <person name="Austin C.M."/>
        </authorList>
    </citation>
    <scope>NUCLEOTIDE SEQUENCE [LARGE SCALE GENOMIC DNA]</scope>
    <source>
        <strain evidence="2">Aro1</strain>
    </source>
</reference>
<feature type="compositionally biased region" description="Polar residues" evidence="1">
    <location>
        <begin position="130"/>
        <end position="145"/>
    </location>
</feature>
<feature type="region of interest" description="Disordered" evidence="1">
    <location>
        <begin position="222"/>
        <end position="249"/>
    </location>
</feature>
<accession>A0A0N8K233</accession>
<sequence length="249" mass="25831">MEPGDKGSPLAEPLSPDAGLGAPTGEEGTANGSEELGVSGDAVQRSEDAGARGVSQVLRDRSFQATRVAGITGDGDAHDGNHLGRNWTQKSTFARPKRSGGEVSEAVEGARSSEPFIDGAHGQDRETAAPSASGQRQMRTESTWSGADAKVFTPRQEEPKVVSSTFALAGDSAHNQAMVHWSGHNSSVSSDPCVSCSVSDTVAERERERRDRAARAVTGARVASASASASPQPHNAAAQRIAVRSWGTA</sequence>
<dbReference type="Proteomes" id="UP000034805">
    <property type="component" value="Unassembled WGS sequence"/>
</dbReference>
<organism evidence="2 3">
    <name type="scientific">Scleropages formosus</name>
    <name type="common">Asian bonytongue</name>
    <name type="synonym">Osteoglossum formosum</name>
    <dbReference type="NCBI Taxonomy" id="113540"/>
    <lineage>
        <taxon>Eukaryota</taxon>
        <taxon>Metazoa</taxon>
        <taxon>Chordata</taxon>
        <taxon>Craniata</taxon>
        <taxon>Vertebrata</taxon>
        <taxon>Euteleostomi</taxon>
        <taxon>Actinopterygii</taxon>
        <taxon>Neopterygii</taxon>
        <taxon>Teleostei</taxon>
        <taxon>Osteoglossocephala</taxon>
        <taxon>Osteoglossomorpha</taxon>
        <taxon>Osteoglossiformes</taxon>
        <taxon>Osteoglossidae</taxon>
        <taxon>Scleropages</taxon>
    </lineage>
</organism>